<dbReference type="InParanoid" id="A0A397S053"/>
<comment type="caution">
    <text evidence="1">The sequence shown here is derived from an EMBL/GenBank/DDBJ whole genome shotgun (WGS) entry which is preliminary data.</text>
</comment>
<dbReference type="AlphaFoldDB" id="A0A397S053"/>
<gene>
    <name evidence="1" type="ORF">EI71_00928</name>
</gene>
<accession>A0A397S053</accession>
<reference evidence="1 2" key="1">
    <citation type="submission" date="2018-08" db="EMBL/GenBank/DDBJ databases">
        <title>Genomic Encyclopedia of Archaeal and Bacterial Type Strains, Phase II (KMG-II): from individual species to whole genera.</title>
        <authorList>
            <person name="Goeker M."/>
        </authorList>
    </citation>
    <scope>NUCLEOTIDE SEQUENCE [LARGE SCALE GENOMIC DNA]</scope>
    <source>
        <strain evidence="1 2">ATCC 27112</strain>
    </source>
</reference>
<name>A0A397S053_9MOLU</name>
<dbReference type="Proteomes" id="UP000266506">
    <property type="component" value="Unassembled WGS sequence"/>
</dbReference>
<dbReference type="EMBL" id="QXEV01000007">
    <property type="protein sequence ID" value="RIA77775.1"/>
    <property type="molecule type" value="Genomic_DNA"/>
</dbReference>
<dbReference type="RefSeq" id="WP_119016080.1">
    <property type="nucleotide sequence ID" value="NZ_QXEV01000007.1"/>
</dbReference>
<organism evidence="1 2">
    <name type="scientific">Anaeroplasma bactoclasticum</name>
    <dbReference type="NCBI Taxonomy" id="2088"/>
    <lineage>
        <taxon>Bacteria</taxon>
        <taxon>Bacillati</taxon>
        <taxon>Mycoplasmatota</taxon>
        <taxon>Mollicutes</taxon>
        <taxon>Anaeroplasmatales</taxon>
        <taxon>Anaeroplasmataceae</taxon>
        <taxon>Anaeroplasma</taxon>
    </lineage>
</organism>
<keyword evidence="2" id="KW-1185">Reference proteome</keyword>
<sequence length="229" mass="26970">MDIKEAFFKYVSKNYKDIAFQDREDSLFPDVDTGYTVVKIVYNKAYHSLDMRFNGMGDYEAIFGKYAYPVLMKYRDFSIWKMASARVIRVKVPCMTEETGFIEEDCDEQMERVRTLMEILSQIDVGLMYAEQRAIKNEKVSEYATMIETQDYVREYNKELNLRNREREEFGNDPYGKKGLLYRLSAMQKGINSFIAAHSDFITKNNDTTCVILLMKYKKETDAMIKEIL</sequence>
<evidence type="ECO:0000313" key="2">
    <source>
        <dbReference type="Proteomes" id="UP000266506"/>
    </source>
</evidence>
<proteinExistence type="predicted"/>
<protein>
    <submittedName>
        <fullName evidence="1">Uncharacterized protein</fullName>
    </submittedName>
</protein>
<evidence type="ECO:0000313" key="1">
    <source>
        <dbReference type="EMBL" id="RIA77775.1"/>
    </source>
</evidence>